<dbReference type="Proteomes" id="UP000267027">
    <property type="component" value="Unassembled WGS sequence"/>
</dbReference>
<dbReference type="AlphaFoldDB" id="A0A0R3PMA3"/>
<keyword evidence="2" id="KW-1185">Reference proteome</keyword>
<accession>A0A0R3PMA3</accession>
<evidence type="ECO:0000313" key="3">
    <source>
        <dbReference type="WBParaSite" id="ACOC_0000599601-mRNA-1"/>
    </source>
</evidence>
<protein>
    <submittedName>
        <fullName evidence="3">Ovule protein</fullName>
    </submittedName>
</protein>
<dbReference type="WBParaSite" id="ACOC_0000599601-mRNA-1">
    <property type="protein sequence ID" value="ACOC_0000599601-mRNA-1"/>
    <property type="gene ID" value="ACOC_0000599601"/>
</dbReference>
<evidence type="ECO:0000313" key="1">
    <source>
        <dbReference type="EMBL" id="VDM57582.1"/>
    </source>
</evidence>
<name>A0A0R3PMA3_ANGCS</name>
<organism evidence="3">
    <name type="scientific">Angiostrongylus costaricensis</name>
    <name type="common">Nematode worm</name>
    <dbReference type="NCBI Taxonomy" id="334426"/>
    <lineage>
        <taxon>Eukaryota</taxon>
        <taxon>Metazoa</taxon>
        <taxon>Ecdysozoa</taxon>
        <taxon>Nematoda</taxon>
        <taxon>Chromadorea</taxon>
        <taxon>Rhabditida</taxon>
        <taxon>Rhabditina</taxon>
        <taxon>Rhabditomorpha</taxon>
        <taxon>Strongyloidea</taxon>
        <taxon>Metastrongylidae</taxon>
        <taxon>Angiostrongylus</taxon>
    </lineage>
</organism>
<proteinExistence type="predicted"/>
<gene>
    <name evidence="1" type="ORF">ACOC_LOCUS5997</name>
</gene>
<dbReference type="EMBL" id="UYYA01003911">
    <property type="protein sequence ID" value="VDM57582.1"/>
    <property type="molecule type" value="Genomic_DNA"/>
</dbReference>
<reference evidence="1 2" key="2">
    <citation type="submission" date="2018-11" db="EMBL/GenBank/DDBJ databases">
        <authorList>
            <consortium name="Pathogen Informatics"/>
        </authorList>
    </citation>
    <scope>NUCLEOTIDE SEQUENCE [LARGE SCALE GENOMIC DNA]</scope>
    <source>
        <strain evidence="1 2">Costa Rica</strain>
    </source>
</reference>
<sequence>MNSHDSNVSTEENVGFEWSAQFTKSASEFALKRNDIGGKRDRNTSAVSWNTRMTDKLDGYSYKEKENVM</sequence>
<reference evidence="3" key="1">
    <citation type="submission" date="2017-02" db="UniProtKB">
        <authorList>
            <consortium name="WormBaseParasite"/>
        </authorList>
    </citation>
    <scope>IDENTIFICATION</scope>
</reference>
<evidence type="ECO:0000313" key="2">
    <source>
        <dbReference type="Proteomes" id="UP000267027"/>
    </source>
</evidence>